<sequence>MLPWKLLFDSWSFSREVRLVMQGGMRPVIPSDGRFSSMTRRGDSALQVTPCQLQNSNDAMLHETKTCAGLLIWDLKQRRACRSFSVSLEVANKLQKVVEIESSQTRAKTPRYAIVI</sequence>
<organism evidence="1 2">
    <name type="scientific">Setaria viridis</name>
    <name type="common">Green bristlegrass</name>
    <name type="synonym">Setaria italica subsp. viridis</name>
    <dbReference type="NCBI Taxonomy" id="4556"/>
    <lineage>
        <taxon>Eukaryota</taxon>
        <taxon>Viridiplantae</taxon>
        <taxon>Streptophyta</taxon>
        <taxon>Embryophyta</taxon>
        <taxon>Tracheophyta</taxon>
        <taxon>Spermatophyta</taxon>
        <taxon>Magnoliopsida</taxon>
        <taxon>Liliopsida</taxon>
        <taxon>Poales</taxon>
        <taxon>Poaceae</taxon>
        <taxon>PACMAD clade</taxon>
        <taxon>Panicoideae</taxon>
        <taxon>Panicodae</taxon>
        <taxon>Paniceae</taxon>
        <taxon>Cenchrinae</taxon>
        <taxon>Setaria</taxon>
    </lineage>
</organism>
<dbReference type="Gramene" id="TKW22636">
    <property type="protein sequence ID" value="TKW22636"/>
    <property type="gene ID" value="SEVIR_4G241501v2"/>
</dbReference>
<gene>
    <name evidence="1" type="ORF">SEVIR_4G241501v2</name>
</gene>
<dbReference type="EMBL" id="CM016555">
    <property type="protein sequence ID" value="TKW22636.1"/>
    <property type="molecule type" value="Genomic_DNA"/>
</dbReference>
<dbReference type="AlphaFoldDB" id="A0A4V6D8M2"/>
<accession>A0A4V6D8M2</accession>
<dbReference type="Proteomes" id="UP000298652">
    <property type="component" value="Chromosome 4"/>
</dbReference>
<keyword evidence="2" id="KW-1185">Reference proteome</keyword>
<proteinExistence type="predicted"/>
<evidence type="ECO:0000313" key="2">
    <source>
        <dbReference type="Proteomes" id="UP000298652"/>
    </source>
</evidence>
<name>A0A4V6D8M2_SETVI</name>
<protein>
    <submittedName>
        <fullName evidence="1">Uncharacterized protein</fullName>
    </submittedName>
</protein>
<evidence type="ECO:0000313" key="1">
    <source>
        <dbReference type="EMBL" id="TKW22636.1"/>
    </source>
</evidence>
<dbReference type="OMA" id="HETKTCA"/>
<reference evidence="1" key="1">
    <citation type="submission" date="2019-03" db="EMBL/GenBank/DDBJ databases">
        <title>WGS assembly of Setaria viridis.</title>
        <authorList>
            <person name="Huang P."/>
            <person name="Jenkins J."/>
            <person name="Grimwood J."/>
            <person name="Barry K."/>
            <person name="Healey A."/>
            <person name="Mamidi S."/>
            <person name="Sreedasyam A."/>
            <person name="Shu S."/>
            <person name="Feldman M."/>
            <person name="Wu J."/>
            <person name="Yu Y."/>
            <person name="Chen C."/>
            <person name="Johnson J."/>
            <person name="Rokhsar D."/>
            <person name="Baxter I."/>
            <person name="Schmutz J."/>
            <person name="Brutnell T."/>
            <person name="Kellogg E."/>
        </authorList>
    </citation>
    <scope>NUCLEOTIDE SEQUENCE [LARGE SCALE GENOMIC DNA]</scope>
</reference>